<dbReference type="PIRSF" id="PIRSF039032">
    <property type="entry name" value="HigB-2"/>
    <property type="match status" value="1"/>
</dbReference>
<accession>A0A3B0XPK2</accession>
<sequence>MTYMVAFMIILETPVFTKQITALISDDSYTELQQTIRLDPEAGDIISASGGLRKIRWQAEGRGKRGGYSRDLLLACTGRSDLYVTRLRQKPANRPDS</sequence>
<dbReference type="InterPro" id="IPR009387">
    <property type="entry name" value="HigB-2"/>
</dbReference>
<dbReference type="EMBL" id="UOFI01000198">
    <property type="protein sequence ID" value="VAW70405.1"/>
    <property type="molecule type" value="Genomic_DNA"/>
</dbReference>
<dbReference type="AlphaFoldDB" id="A0A3B0XPK2"/>
<name>A0A3B0XPK2_9ZZZZ</name>
<protein>
    <submittedName>
        <fullName evidence="1">Uncharacterized protein</fullName>
    </submittedName>
</protein>
<gene>
    <name evidence="1" type="ORF">MNBD_GAMMA09-3686</name>
</gene>
<proteinExistence type="predicted"/>
<organism evidence="1">
    <name type="scientific">hydrothermal vent metagenome</name>
    <dbReference type="NCBI Taxonomy" id="652676"/>
    <lineage>
        <taxon>unclassified sequences</taxon>
        <taxon>metagenomes</taxon>
        <taxon>ecological metagenomes</taxon>
    </lineage>
</organism>
<evidence type="ECO:0000313" key="1">
    <source>
        <dbReference type="EMBL" id="VAW70405.1"/>
    </source>
</evidence>
<reference evidence="1" key="1">
    <citation type="submission" date="2018-06" db="EMBL/GenBank/DDBJ databases">
        <authorList>
            <person name="Zhirakovskaya E."/>
        </authorList>
    </citation>
    <scope>NUCLEOTIDE SEQUENCE</scope>
</reference>